<evidence type="ECO:0000313" key="2">
    <source>
        <dbReference type="EMBL" id="CAH3023839.1"/>
    </source>
</evidence>
<dbReference type="Pfam" id="PF00531">
    <property type="entry name" value="Death"/>
    <property type="match status" value="1"/>
</dbReference>
<protein>
    <recommendedName>
        <fullName evidence="1">Death domain-containing protein</fullName>
    </recommendedName>
</protein>
<dbReference type="InterPro" id="IPR000488">
    <property type="entry name" value="Death_dom"/>
</dbReference>
<comment type="caution">
    <text evidence="2">The sequence shown here is derived from an EMBL/GenBank/DDBJ whole genome shotgun (WGS) entry which is preliminary data.</text>
</comment>
<dbReference type="SUPFAM" id="SSF47986">
    <property type="entry name" value="DEATH domain"/>
    <property type="match status" value="1"/>
</dbReference>
<reference evidence="2 3" key="1">
    <citation type="submission" date="2022-05" db="EMBL/GenBank/DDBJ databases">
        <authorList>
            <consortium name="Genoscope - CEA"/>
            <person name="William W."/>
        </authorList>
    </citation>
    <scope>NUCLEOTIDE SEQUENCE [LARGE SCALE GENOMIC DNA]</scope>
</reference>
<gene>
    <name evidence="2" type="ORF">PEVE_00020645</name>
</gene>
<dbReference type="Gene3D" id="1.10.533.10">
    <property type="entry name" value="Death Domain, Fas"/>
    <property type="match status" value="1"/>
</dbReference>
<organism evidence="2 3">
    <name type="scientific">Porites evermanni</name>
    <dbReference type="NCBI Taxonomy" id="104178"/>
    <lineage>
        <taxon>Eukaryota</taxon>
        <taxon>Metazoa</taxon>
        <taxon>Cnidaria</taxon>
        <taxon>Anthozoa</taxon>
        <taxon>Hexacorallia</taxon>
        <taxon>Scleractinia</taxon>
        <taxon>Fungiina</taxon>
        <taxon>Poritidae</taxon>
        <taxon>Porites</taxon>
    </lineage>
</organism>
<evidence type="ECO:0000313" key="3">
    <source>
        <dbReference type="Proteomes" id="UP001159427"/>
    </source>
</evidence>
<keyword evidence="3" id="KW-1185">Reference proteome</keyword>
<name>A0ABN8M346_9CNID</name>
<accession>A0ABN8M346</accession>
<dbReference type="InterPro" id="IPR011029">
    <property type="entry name" value="DEATH-like_dom_sf"/>
</dbReference>
<sequence>METIPLQPFYCNICTKLDVERQFLDDYRLLGEKIGLSRDEITLLGQKGQPTHCMLQKFKSQKNSCVGRFKNIMEDMDRHDIVTVIDEWISHEWGKENNSAVTLV</sequence>
<evidence type="ECO:0000259" key="1">
    <source>
        <dbReference type="Pfam" id="PF00531"/>
    </source>
</evidence>
<dbReference type="EMBL" id="CALNXI010000277">
    <property type="protein sequence ID" value="CAH3023839.1"/>
    <property type="molecule type" value="Genomic_DNA"/>
</dbReference>
<dbReference type="Proteomes" id="UP001159427">
    <property type="component" value="Unassembled WGS sequence"/>
</dbReference>
<proteinExistence type="predicted"/>
<feature type="domain" description="Death" evidence="1">
    <location>
        <begin position="23"/>
        <end position="88"/>
    </location>
</feature>